<feature type="transmembrane region" description="Helical" evidence="1">
    <location>
        <begin position="211"/>
        <end position="244"/>
    </location>
</feature>
<feature type="transmembrane region" description="Helical" evidence="1">
    <location>
        <begin position="134"/>
        <end position="153"/>
    </location>
</feature>
<name>A0A1W0E3P9_9MICR</name>
<proteinExistence type="predicted"/>
<reference evidence="2 3" key="1">
    <citation type="journal article" date="2017" name="Environ. Microbiol.">
        <title>Decay of the glycolytic pathway and adaptation to intranuclear parasitism within Enterocytozoonidae microsporidia.</title>
        <authorList>
            <person name="Wiredu Boakye D."/>
            <person name="Jaroenlak P."/>
            <person name="Prachumwat A."/>
            <person name="Williams T.A."/>
            <person name="Bateman K.S."/>
            <person name="Itsathitphaisarn O."/>
            <person name="Sritunyalucksana K."/>
            <person name="Paszkiewicz K.H."/>
            <person name="Moore K.A."/>
            <person name="Stentiford G.D."/>
            <person name="Williams B.A."/>
        </authorList>
    </citation>
    <scope>NUCLEOTIDE SEQUENCE [LARGE SCALE GENOMIC DNA]</scope>
    <source>
        <strain evidence="2 3">TH1</strain>
    </source>
</reference>
<dbReference type="AlphaFoldDB" id="A0A1W0E3P9"/>
<evidence type="ECO:0000313" key="2">
    <source>
        <dbReference type="EMBL" id="OQS53861.1"/>
    </source>
</evidence>
<evidence type="ECO:0000256" key="1">
    <source>
        <dbReference type="SAM" id="Phobius"/>
    </source>
</evidence>
<protein>
    <submittedName>
        <fullName evidence="2">Uncharacterized protein</fullName>
    </submittedName>
</protein>
<dbReference type="VEuPathDB" id="MicrosporidiaDB:EHP00_683"/>
<evidence type="ECO:0000313" key="3">
    <source>
        <dbReference type="Proteomes" id="UP000192758"/>
    </source>
</evidence>
<keyword evidence="1" id="KW-1133">Transmembrane helix</keyword>
<organism evidence="2 3">
    <name type="scientific">Ecytonucleospora hepatopenaei</name>
    <dbReference type="NCBI Taxonomy" id="646526"/>
    <lineage>
        <taxon>Eukaryota</taxon>
        <taxon>Fungi</taxon>
        <taxon>Fungi incertae sedis</taxon>
        <taxon>Microsporidia</taxon>
        <taxon>Enterocytozoonidae</taxon>
        <taxon>Ecytonucleospora</taxon>
    </lineage>
</organism>
<sequence length="460" mass="52896">MSQEILLNNNELLSKTNEKEENNNFIKRRCMLNLKRRCKDRLAVIVFFTLYLFLLVAPLAKIILMDKTPMEKIANFIFPRFFIRSFLIYGILLVFYIVMSIWFISELVVLSFLLGIANVIFTIYLFVKYKLHFTVIIAPSLLLLCFLGYYAFYRKTLELSLKTFRCSAAILKHYIPGMILVSVLGAVMFIPLYLMMVVISSDIQQNKFNTVLVIMLLIYITWYMSVLKSFIDCYISSLIFYRIYGAKNVGMEAFKTAVMSVGTCAIAGFIEMLFNLLRSFIKNKTSSSSWFTSGILTIFLKWLLNGAMDLIMVFMDIYHKFVIGFTSLHNTNYLDGAKLTYKNISNFKGYPLANYLTYGLILRGMEFVGITIMALTIMYDIIFNGIIQTVTKNLKGEAEDVEVLVAKVIQIPLAPISGFAIARFIYQKLFSGSMAVLLLYCVDRETLNLQFPDFAMEKEI</sequence>
<dbReference type="Proteomes" id="UP000192758">
    <property type="component" value="Unassembled WGS sequence"/>
</dbReference>
<keyword evidence="3" id="KW-1185">Reference proteome</keyword>
<keyword evidence="1" id="KW-0472">Membrane</keyword>
<accession>A0A1W0E3P9</accession>
<feature type="transmembrane region" description="Helical" evidence="1">
    <location>
        <begin position="256"/>
        <end position="277"/>
    </location>
</feature>
<keyword evidence="1" id="KW-0812">Transmembrane</keyword>
<feature type="transmembrane region" description="Helical" evidence="1">
    <location>
        <begin position="173"/>
        <end position="199"/>
    </location>
</feature>
<feature type="transmembrane region" description="Helical" evidence="1">
    <location>
        <begin position="42"/>
        <end position="60"/>
    </location>
</feature>
<gene>
    <name evidence="2" type="ORF">EHP00_683</name>
</gene>
<comment type="caution">
    <text evidence="2">The sequence shown here is derived from an EMBL/GenBank/DDBJ whole genome shotgun (WGS) entry which is preliminary data.</text>
</comment>
<feature type="transmembrane region" description="Helical" evidence="1">
    <location>
        <begin position="367"/>
        <end position="387"/>
    </location>
</feature>
<feature type="transmembrane region" description="Helical" evidence="1">
    <location>
        <begin position="109"/>
        <end position="127"/>
    </location>
</feature>
<feature type="transmembrane region" description="Helical" evidence="1">
    <location>
        <begin position="81"/>
        <end position="103"/>
    </location>
</feature>
<feature type="transmembrane region" description="Helical" evidence="1">
    <location>
        <begin position="289"/>
        <end position="315"/>
    </location>
</feature>
<dbReference type="EMBL" id="MNPJ01000024">
    <property type="protein sequence ID" value="OQS53861.1"/>
    <property type="molecule type" value="Genomic_DNA"/>
</dbReference>